<evidence type="ECO:0000313" key="2">
    <source>
        <dbReference type="Proteomes" id="UP001454036"/>
    </source>
</evidence>
<protein>
    <submittedName>
        <fullName evidence="1">Uncharacterized protein</fullName>
    </submittedName>
</protein>
<proteinExistence type="predicted"/>
<dbReference type="EMBL" id="BAABME010004314">
    <property type="protein sequence ID" value="GAA0161917.1"/>
    <property type="molecule type" value="Genomic_DNA"/>
</dbReference>
<gene>
    <name evidence="1" type="ORF">LIER_18124</name>
</gene>
<evidence type="ECO:0000313" key="1">
    <source>
        <dbReference type="EMBL" id="GAA0161917.1"/>
    </source>
</evidence>
<reference evidence="1 2" key="1">
    <citation type="submission" date="2024-01" db="EMBL/GenBank/DDBJ databases">
        <title>The complete chloroplast genome sequence of Lithospermum erythrorhizon: insights into the phylogenetic relationship among Boraginaceae species and the maternal lineages of purple gromwells.</title>
        <authorList>
            <person name="Okada T."/>
            <person name="Watanabe K."/>
        </authorList>
    </citation>
    <scope>NUCLEOTIDE SEQUENCE [LARGE SCALE GENOMIC DNA]</scope>
</reference>
<name>A0AAV3QCU3_LITER</name>
<sequence>MDCDEKLQRRDHGIYTVKVHGQVHHFPDDLIPLDDSKRLDACIVENLVAVMDSNPYSLFLKQASALENIDEYHIVIRSDPGLDQRAYNRPTSMEVAGIWTEDESGETNLSEAWDIRVYTKSGSSHKV</sequence>
<organism evidence="1 2">
    <name type="scientific">Lithospermum erythrorhizon</name>
    <name type="common">Purple gromwell</name>
    <name type="synonym">Lithospermum officinale var. erythrorhizon</name>
    <dbReference type="NCBI Taxonomy" id="34254"/>
    <lineage>
        <taxon>Eukaryota</taxon>
        <taxon>Viridiplantae</taxon>
        <taxon>Streptophyta</taxon>
        <taxon>Embryophyta</taxon>
        <taxon>Tracheophyta</taxon>
        <taxon>Spermatophyta</taxon>
        <taxon>Magnoliopsida</taxon>
        <taxon>eudicotyledons</taxon>
        <taxon>Gunneridae</taxon>
        <taxon>Pentapetalae</taxon>
        <taxon>asterids</taxon>
        <taxon>lamiids</taxon>
        <taxon>Boraginales</taxon>
        <taxon>Boraginaceae</taxon>
        <taxon>Boraginoideae</taxon>
        <taxon>Lithospermeae</taxon>
        <taxon>Lithospermum</taxon>
    </lineage>
</organism>
<dbReference type="Proteomes" id="UP001454036">
    <property type="component" value="Unassembled WGS sequence"/>
</dbReference>
<comment type="caution">
    <text evidence="1">The sequence shown here is derived from an EMBL/GenBank/DDBJ whole genome shotgun (WGS) entry which is preliminary data.</text>
</comment>
<keyword evidence="2" id="KW-1185">Reference proteome</keyword>
<dbReference type="AlphaFoldDB" id="A0AAV3QCU3"/>
<accession>A0AAV3QCU3</accession>